<keyword evidence="9" id="KW-1185">Reference proteome</keyword>
<gene>
    <name evidence="7 8" type="primary">ftsB</name>
    <name evidence="8" type="ORF">GWK36_06045</name>
</gene>
<comment type="subunit">
    <text evidence="7">Part of a complex composed of FtsB, FtsL and FtsQ.</text>
</comment>
<dbReference type="NCBIfam" id="NF002058">
    <property type="entry name" value="PRK00888.1"/>
    <property type="match status" value="1"/>
</dbReference>
<dbReference type="AlphaFoldDB" id="A0A6G7VCL0"/>
<dbReference type="InterPro" id="IPR023081">
    <property type="entry name" value="Cell_div_FtsB"/>
</dbReference>
<dbReference type="RefSeq" id="WP_166270380.1">
    <property type="nucleotide sequence ID" value="NZ_CP048029.1"/>
</dbReference>
<keyword evidence="7" id="KW-0175">Coiled coil</keyword>
<evidence type="ECO:0000256" key="7">
    <source>
        <dbReference type="HAMAP-Rule" id="MF_00599"/>
    </source>
</evidence>
<keyword evidence="1 7" id="KW-1003">Cell membrane</keyword>
<dbReference type="HAMAP" id="MF_00599">
    <property type="entry name" value="FtsB"/>
    <property type="match status" value="1"/>
</dbReference>
<keyword evidence="3 7" id="KW-0812">Transmembrane</keyword>
<feature type="topological domain" description="Cytoplasmic" evidence="7">
    <location>
        <begin position="1"/>
        <end position="4"/>
    </location>
</feature>
<comment type="function">
    <text evidence="7">Essential cell division protein. May link together the upstream cell division proteins, which are predominantly cytoplasmic, with the downstream cell division proteins, which are predominantly periplasmic.</text>
</comment>
<dbReference type="EMBL" id="CP048029">
    <property type="protein sequence ID" value="QIK37615.1"/>
    <property type="molecule type" value="Genomic_DNA"/>
</dbReference>
<organism evidence="8 9">
    <name type="scientific">Caldichromatium japonicum</name>
    <dbReference type="NCBI Taxonomy" id="2699430"/>
    <lineage>
        <taxon>Bacteria</taxon>
        <taxon>Pseudomonadati</taxon>
        <taxon>Pseudomonadota</taxon>
        <taxon>Gammaproteobacteria</taxon>
        <taxon>Chromatiales</taxon>
        <taxon>Chromatiaceae</taxon>
        <taxon>Caldichromatium</taxon>
    </lineage>
</organism>
<feature type="topological domain" description="Periplasmic" evidence="7">
    <location>
        <begin position="23"/>
        <end position="101"/>
    </location>
</feature>
<keyword evidence="4 7" id="KW-1133">Transmembrane helix</keyword>
<accession>A0A6G7VCL0</accession>
<evidence type="ECO:0000256" key="4">
    <source>
        <dbReference type="ARBA" id="ARBA00022989"/>
    </source>
</evidence>
<sequence length="101" mass="11685">MYYGLILVLLLPLAMLQYRLWVGEGSLAELYSLQREIAFEQAELERLQNRNRALQAEVDDLRAGSEALEERARLELGMIKPGEFFIQVIEPPRSPVQEERP</sequence>
<comment type="subcellular location">
    <subcellularLocation>
        <location evidence="7">Cell inner membrane</location>
        <topology evidence="7">Single-pass type II membrane protein</topology>
    </subcellularLocation>
    <text evidence="7">Localizes to the division septum.</text>
</comment>
<evidence type="ECO:0000256" key="3">
    <source>
        <dbReference type="ARBA" id="ARBA00022692"/>
    </source>
</evidence>
<keyword evidence="7" id="KW-0997">Cell inner membrane</keyword>
<dbReference type="Pfam" id="PF04977">
    <property type="entry name" value="DivIC"/>
    <property type="match status" value="1"/>
</dbReference>
<keyword evidence="6 7" id="KW-0131">Cell cycle</keyword>
<evidence type="ECO:0000256" key="5">
    <source>
        <dbReference type="ARBA" id="ARBA00023136"/>
    </source>
</evidence>
<dbReference type="GO" id="GO:0005886">
    <property type="term" value="C:plasma membrane"/>
    <property type="evidence" value="ECO:0007669"/>
    <property type="project" value="UniProtKB-SubCell"/>
</dbReference>
<name>A0A6G7VCL0_9GAMM</name>
<reference evidence="9" key="1">
    <citation type="submission" date="2020-01" db="EMBL/GenBank/DDBJ databases">
        <title>Caldichromatium gen. nov., sp. nov., a thermophilic purple sulfur bacterium member of the family Chromatiaceae isolated from Nakabusa hot spring, Japan.</title>
        <authorList>
            <person name="Saini M.K."/>
            <person name="Hanada S."/>
            <person name="Tank M."/>
        </authorList>
    </citation>
    <scope>NUCLEOTIDE SEQUENCE [LARGE SCALE GENOMIC DNA]</scope>
    <source>
        <strain evidence="9">No.7</strain>
    </source>
</reference>
<evidence type="ECO:0000256" key="1">
    <source>
        <dbReference type="ARBA" id="ARBA00022475"/>
    </source>
</evidence>
<evidence type="ECO:0000313" key="9">
    <source>
        <dbReference type="Proteomes" id="UP000502699"/>
    </source>
</evidence>
<evidence type="ECO:0000313" key="8">
    <source>
        <dbReference type="EMBL" id="QIK37615.1"/>
    </source>
</evidence>
<dbReference type="Proteomes" id="UP000502699">
    <property type="component" value="Chromosome"/>
</dbReference>
<protein>
    <recommendedName>
        <fullName evidence="7">Cell division protein FtsB</fullName>
    </recommendedName>
</protein>
<comment type="similarity">
    <text evidence="7">Belongs to the FtsB family.</text>
</comment>
<feature type="coiled-coil region" evidence="7">
    <location>
        <begin position="30"/>
        <end position="71"/>
    </location>
</feature>
<keyword evidence="5 7" id="KW-0472">Membrane</keyword>
<keyword evidence="2 7" id="KW-0132">Cell division</keyword>
<dbReference type="GO" id="GO:0030428">
    <property type="term" value="C:cell septum"/>
    <property type="evidence" value="ECO:0007669"/>
    <property type="project" value="TreeGrafter"/>
</dbReference>
<evidence type="ECO:0000256" key="2">
    <source>
        <dbReference type="ARBA" id="ARBA00022618"/>
    </source>
</evidence>
<dbReference type="PANTHER" id="PTHR37485:SF1">
    <property type="entry name" value="CELL DIVISION PROTEIN FTSB"/>
    <property type="match status" value="1"/>
</dbReference>
<dbReference type="GO" id="GO:0032153">
    <property type="term" value="C:cell division site"/>
    <property type="evidence" value="ECO:0007669"/>
    <property type="project" value="UniProtKB-UniRule"/>
</dbReference>
<evidence type="ECO:0000256" key="6">
    <source>
        <dbReference type="ARBA" id="ARBA00023306"/>
    </source>
</evidence>
<proteinExistence type="inferred from homology"/>
<dbReference type="GO" id="GO:0043093">
    <property type="term" value="P:FtsZ-dependent cytokinesis"/>
    <property type="evidence" value="ECO:0007669"/>
    <property type="project" value="UniProtKB-UniRule"/>
</dbReference>
<dbReference type="KEGG" id="cjap:GWK36_06045"/>
<dbReference type="InterPro" id="IPR007060">
    <property type="entry name" value="FtsL/DivIC"/>
</dbReference>
<dbReference type="PANTHER" id="PTHR37485">
    <property type="entry name" value="CELL DIVISION PROTEIN FTSB"/>
    <property type="match status" value="1"/>
</dbReference>